<sequence length="146" mass="16309">MTTQNIKRFDEYTGQIFAYLYQSFPVPTEIIPREFVEQEPIDLDTGEVGDIDKEIRIFSATAKWLVMSGYIHCREEKLSYLRYAVLTAKGLEILKRTPSSVDGGPSFGDRLSKAAKEEGRETMRSLVSEVLGLGAKLISPLVGLSS</sequence>
<dbReference type="RefSeq" id="WP_043046672.1">
    <property type="nucleotide sequence ID" value="NZ_JXCQ01000003.1"/>
</dbReference>
<name>A0A0D0SQY1_PSEFL</name>
<organism evidence="1 2">
    <name type="scientific">Pseudomonas fluorescens</name>
    <dbReference type="NCBI Taxonomy" id="294"/>
    <lineage>
        <taxon>Bacteria</taxon>
        <taxon>Pseudomonadati</taxon>
        <taxon>Pseudomonadota</taxon>
        <taxon>Gammaproteobacteria</taxon>
        <taxon>Pseudomonadales</taxon>
        <taxon>Pseudomonadaceae</taxon>
        <taxon>Pseudomonas</taxon>
    </lineage>
</organism>
<accession>A0A0D0SQY1</accession>
<comment type="caution">
    <text evidence="1">The sequence shown here is derived from an EMBL/GenBank/DDBJ whole genome shotgun (WGS) entry which is preliminary data.</text>
</comment>
<reference evidence="1 2" key="1">
    <citation type="submission" date="2015-01" db="EMBL/GenBank/DDBJ databases">
        <title>Genome sequence of the beneficial rhizobacterium Pseudomonas fluorescens 2-79.</title>
        <authorList>
            <person name="Thuermer A."/>
            <person name="Daniel R."/>
        </authorList>
    </citation>
    <scope>NUCLEOTIDE SEQUENCE [LARGE SCALE GENOMIC DNA]</scope>
    <source>
        <strain evidence="1 2">2-79</strain>
    </source>
</reference>
<dbReference type="EMBL" id="JXCQ01000003">
    <property type="protein sequence ID" value="KIR24178.1"/>
    <property type="molecule type" value="Genomic_DNA"/>
</dbReference>
<evidence type="ECO:0000313" key="1">
    <source>
        <dbReference type="EMBL" id="KIR24178.1"/>
    </source>
</evidence>
<protein>
    <submittedName>
        <fullName evidence="1">Uncharacterized protein</fullName>
    </submittedName>
</protein>
<dbReference type="AlphaFoldDB" id="A0A0D0SQY1"/>
<evidence type="ECO:0000313" key="2">
    <source>
        <dbReference type="Proteomes" id="UP000032210"/>
    </source>
</evidence>
<dbReference type="Proteomes" id="UP000032210">
    <property type="component" value="Unassembled WGS sequence"/>
</dbReference>
<gene>
    <name evidence="1" type="ORF">PFLU3_04090</name>
</gene>
<proteinExistence type="predicted"/>
<dbReference type="PATRIC" id="fig|294.125.peg.415"/>